<accession>A0A0E0RBR7</accession>
<reference evidence="2" key="2">
    <citation type="submission" date="2015-06" db="UniProtKB">
        <authorList>
            <consortium name="EnsemblPlants"/>
        </authorList>
    </citation>
    <scope>IDENTIFICATION</scope>
</reference>
<feature type="compositionally biased region" description="Polar residues" evidence="1">
    <location>
        <begin position="74"/>
        <end position="84"/>
    </location>
</feature>
<evidence type="ECO:0000256" key="1">
    <source>
        <dbReference type="SAM" id="MobiDB-lite"/>
    </source>
</evidence>
<dbReference type="HOGENOM" id="CLU_2531411_0_0_1"/>
<protein>
    <submittedName>
        <fullName evidence="2">Uncharacterized protein</fullName>
    </submittedName>
</protein>
<dbReference type="AlphaFoldDB" id="A0A0E0RBR7"/>
<feature type="region of interest" description="Disordered" evidence="1">
    <location>
        <begin position="65"/>
        <end position="84"/>
    </location>
</feature>
<dbReference type="Proteomes" id="UP000008022">
    <property type="component" value="Unassembled WGS sequence"/>
</dbReference>
<keyword evidence="3" id="KW-1185">Reference proteome</keyword>
<reference evidence="3" key="1">
    <citation type="submission" date="2013-06" db="EMBL/GenBank/DDBJ databases">
        <authorList>
            <person name="Zhao Q."/>
        </authorList>
    </citation>
    <scope>NUCLEOTIDE SEQUENCE</scope>
    <source>
        <strain evidence="3">cv. W1943</strain>
    </source>
</reference>
<evidence type="ECO:0000313" key="2">
    <source>
        <dbReference type="EnsemblPlants" id="ORUFI11G23740.1"/>
    </source>
</evidence>
<proteinExistence type="predicted"/>
<dbReference type="EnsemblPlants" id="ORUFI11G23740.1">
    <property type="protein sequence ID" value="ORUFI11G23740.1"/>
    <property type="gene ID" value="ORUFI11G23740"/>
</dbReference>
<name>A0A0E0RBR7_ORYRU</name>
<dbReference type="Gramene" id="ORUFI11G23740.1">
    <property type="protein sequence ID" value="ORUFI11G23740.1"/>
    <property type="gene ID" value="ORUFI11G23740"/>
</dbReference>
<evidence type="ECO:0000313" key="3">
    <source>
        <dbReference type="Proteomes" id="UP000008022"/>
    </source>
</evidence>
<sequence length="84" mass="9318">MDGPDLRSVPVWAFEWGRSREEYVVDCLPSDRDIGDGYSEADGSDAFVAAEGRIQLTLQDKLQGNRGKGRLDNWKQSACSSPLK</sequence>
<organism evidence="2 3">
    <name type="scientific">Oryza rufipogon</name>
    <name type="common">Brownbeard rice</name>
    <name type="synonym">Asian wild rice</name>
    <dbReference type="NCBI Taxonomy" id="4529"/>
    <lineage>
        <taxon>Eukaryota</taxon>
        <taxon>Viridiplantae</taxon>
        <taxon>Streptophyta</taxon>
        <taxon>Embryophyta</taxon>
        <taxon>Tracheophyta</taxon>
        <taxon>Spermatophyta</taxon>
        <taxon>Magnoliopsida</taxon>
        <taxon>Liliopsida</taxon>
        <taxon>Poales</taxon>
        <taxon>Poaceae</taxon>
        <taxon>BOP clade</taxon>
        <taxon>Oryzoideae</taxon>
        <taxon>Oryzeae</taxon>
        <taxon>Oryzinae</taxon>
        <taxon>Oryza</taxon>
    </lineage>
</organism>